<feature type="region of interest" description="Disordered" evidence="1">
    <location>
        <begin position="1"/>
        <end position="76"/>
    </location>
</feature>
<gene>
    <name evidence="2" type="ORF">PG991_012874</name>
</gene>
<dbReference type="EMBL" id="JAQQWI010000017">
    <property type="protein sequence ID" value="KAK8006577.1"/>
    <property type="molecule type" value="Genomic_DNA"/>
</dbReference>
<comment type="caution">
    <text evidence="2">The sequence shown here is derived from an EMBL/GenBank/DDBJ whole genome shotgun (WGS) entry which is preliminary data.</text>
</comment>
<sequence>MASPRRVLVPSGLKRELQRNSDGTLSHLDVKPDQESRATASATSSKSPITGSSTTMKPGGAPRKEVAPSQSPEEERRANILWKCFDELEKVDAEIRNFDLWARGHRGWTDERRRWAEGHRRNLMQRRGHWDGKLNDATSDYWAI</sequence>
<dbReference type="Proteomes" id="UP001396898">
    <property type="component" value="Unassembled WGS sequence"/>
</dbReference>
<feature type="compositionally biased region" description="Polar residues" evidence="1">
    <location>
        <begin position="46"/>
        <end position="56"/>
    </location>
</feature>
<evidence type="ECO:0000256" key="1">
    <source>
        <dbReference type="SAM" id="MobiDB-lite"/>
    </source>
</evidence>
<name>A0ABR1RBB3_9PEZI</name>
<protein>
    <submittedName>
        <fullName evidence="2">Uncharacterized protein</fullName>
    </submittedName>
</protein>
<proteinExistence type="predicted"/>
<keyword evidence="3" id="KW-1185">Reference proteome</keyword>
<organism evidence="2 3">
    <name type="scientific">Apiospora marii</name>
    <dbReference type="NCBI Taxonomy" id="335849"/>
    <lineage>
        <taxon>Eukaryota</taxon>
        <taxon>Fungi</taxon>
        <taxon>Dikarya</taxon>
        <taxon>Ascomycota</taxon>
        <taxon>Pezizomycotina</taxon>
        <taxon>Sordariomycetes</taxon>
        <taxon>Xylariomycetidae</taxon>
        <taxon>Amphisphaeriales</taxon>
        <taxon>Apiosporaceae</taxon>
        <taxon>Apiospora</taxon>
    </lineage>
</organism>
<evidence type="ECO:0000313" key="2">
    <source>
        <dbReference type="EMBL" id="KAK8006577.1"/>
    </source>
</evidence>
<evidence type="ECO:0000313" key="3">
    <source>
        <dbReference type="Proteomes" id="UP001396898"/>
    </source>
</evidence>
<reference evidence="2 3" key="1">
    <citation type="submission" date="2023-01" db="EMBL/GenBank/DDBJ databases">
        <title>Analysis of 21 Apiospora genomes using comparative genomics revels a genus with tremendous synthesis potential of carbohydrate active enzymes and secondary metabolites.</title>
        <authorList>
            <person name="Sorensen T."/>
        </authorList>
    </citation>
    <scope>NUCLEOTIDE SEQUENCE [LARGE SCALE GENOMIC DNA]</scope>
    <source>
        <strain evidence="2 3">CBS 20057</strain>
    </source>
</reference>
<accession>A0ABR1RBB3</accession>